<dbReference type="Proteomes" id="UP000198571">
    <property type="component" value="Unassembled WGS sequence"/>
</dbReference>
<evidence type="ECO:0000313" key="3">
    <source>
        <dbReference type="Proteomes" id="UP000198571"/>
    </source>
</evidence>
<accession>A0A1H9SKV8</accession>
<dbReference type="PANTHER" id="PTHR23131">
    <property type="entry name" value="ENDORIBONUCLEASE LACTB2"/>
    <property type="match status" value="1"/>
</dbReference>
<protein>
    <submittedName>
        <fullName evidence="2">Glyoxylase, beta-lactamase superfamily II</fullName>
    </submittedName>
</protein>
<reference evidence="3" key="1">
    <citation type="submission" date="2016-10" db="EMBL/GenBank/DDBJ databases">
        <authorList>
            <person name="Varghese N."/>
            <person name="Submissions S."/>
        </authorList>
    </citation>
    <scope>NUCLEOTIDE SEQUENCE [LARGE SCALE GENOMIC DNA]</scope>
    <source>
        <strain evidence="3">S9</strain>
    </source>
</reference>
<dbReference type="PANTHER" id="PTHR23131:SF4">
    <property type="entry name" value="METALLO-BETA-LACTAMASE SUPERFAMILY POTEIN"/>
    <property type="match status" value="1"/>
</dbReference>
<dbReference type="InterPro" id="IPR036866">
    <property type="entry name" value="RibonucZ/Hydroxyglut_hydro"/>
</dbReference>
<gene>
    <name evidence="2" type="ORF">SAMN05518684_104246</name>
</gene>
<dbReference type="InterPro" id="IPR001279">
    <property type="entry name" value="Metallo-B-lactamas"/>
</dbReference>
<dbReference type="EMBL" id="FOGT01000004">
    <property type="protein sequence ID" value="SER84889.1"/>
    <property type="molecule type" value="Genomic_DNA"/>
</dbReference>
<dbReference type="SUPFAM" id="SSF56281">
    <property type="entry name" value="Metallo-hydrolase/oxidoreductase"/>
    <property type="match status" value="1"/>
</dbReference>
<sequence length="323" mass="37304">MKTTMIQRSKEIYQITIPTPFLVGPVNTYLIKGDALTLVDTGPKTAEAREQMENSLAELNLSFKDIELVVLTHHHPDHVGLIGEFLPNAKIAGHLKLKPWLEKDEQFYSRTRQFFYRFYREHGVPESWVREMDRSQNYYMDFTSPASVDFILEEGDLIDGLPGWRVLETPGHAQSHLSLIREKDGTMVAGDHLIEHISSNAIIEAPYFNETERPKTLLQYREALKKCINASLIFSGHGSMIRKPKELIEERIHAMDKKAQVFKRKMGEDPIQVFSLCQKMYPEIYRKQTALTFSETLGHLDLLEERGEVKAERSEGEIYYMKA</sequence>
<name>A0A1H9SKV8_9BACI</name>
<dbReference type="Pfam" id="PF00753">
    <property type="entry name" value="Lactamase_B"/>
    <property type="match status" value="1"/>
</dbReference>
<dbReference type="RefSeq" id="WP_093049165.1">
    <property type="nucleotide sequence ID" value="NZ_FOGT01000004.1"/>
</dbReference>
<dbReference type="Gene3D" id="3.60.15.10">
    <property type="entry name" value="Ribonuclease Z/Hydroxyacylglutathione hydrolase-like"/>
    <property type="match status" value="1"/>
</dbReference>
<dbReference type="AlphaFoldDB" id="A0A1H9SKV8"/>
<dbReference type="InterPro" id="IPR050662">
    <property type="entry name" value="Sec-metab_biosynth-thioest"/>
</dbReference>
<keyword evidence="3" id="KW-1185">Reference proteome</keyword>
<evidence type="ECO:0000313" key="2">
    <source>
        <dbReference type="EMBL" id="SER84889.1"/>
    </source>
</evidence>
<proteinExistence type="predicted"/>
<dbReference type="OrthoDB" id="2971563at2"/>
<evidence type="ECO:0000259" key="1">
    <source>
        <dbReference type="SMART" id="SM00849"/>
    </source>
</evidence>
<dbReference type="STRING" id="1601833.SAMN05518684_104246"/>
<dbReference type="SMART" id="SM00849">
    <property type="entry name" value="Lactamase_B"/>
    <property type="match status" value="1"/>
</dbReference>
<feature type="domain" description="Metallo-beta-lactamase" evidence="1">
    <location>
        <begin position="25"/>
        <end position="237"/>
    </location>
</feature>
<organism evidence="2 3">
    <name type="scientific">Salipaludibacillus aurantiacus</name>
    <dbReference type="NCBI Taxonomy" id="1601833"/>
    <lineage>
        <taxon>Bacteria</taxon>
        <taxon>Bacillati</taxon>
        <taxon>Bacillota</taxon>
        <taxon>Bacilli</taxon>
        <taxon>Bacillales</taxon>
        <taxon>Bacillaceae</taxon>
    </lineage>
</organism>